<comment type="caution">
    <text evidence="2">The sequence shown here is derived from an EMBL/GenBank/DDBJ whole genome shotgun (WGS) entry which is preliminary data.</text>
</comment>
<evidence type="ECO:0000259" key="1">
    <source>
        <dbReference type="SMART" id="SM00421"/>
    </source>
</evidence>
<dbReference type="PANTHER" id="PTHR34293:SF1">
    <property type="entry name" value="HTH-TYPE TRANSCRIPTIONAL REGULATOR TRMBL2"/>
    <property type="match status" value="1"/>
</dbReference>
<evidence type="ECO:0000313" key="3">
    <source>
        <dbReference type="Proteomes" id="UP000646244"/>
    </source>
</evidence>
<gene>
    <name evidence="2" type="ORF">GCM10010507_24100</name>
</gene>
<proteinExistence type="predicted"/>
<evidence type="ECO:0000313" key="2">
    <source>
        <dbReference type="EMBL" id="GHC47716.1"/>
    </source>
</evidence>
<dbReference type="SUPFAM" id="SSF46894">
    <property type="entry name" value="C-terminal effector domain of the bipartite response regulators"/>
    <property type="match status" value="1"/>
</dbReference>
<accession>A0A918TG59</accession>
<feature type="domain" description="HTH luxR-type" evidence="1">
    <location>
        <begin position="281"/>
        <end position="338"/>
    </location>
</feature>
<dbReference type="PANTHER" id="PTHR34293">
    <property type="entry name" value="HTH-TYPE TRANSCRIPTIONAL REGULATOR TRMBL2"/>
    <property type="match status" value="1"/>
</dbReference>
<reference evidence="2" key="2">
    <citation type="submission" date="2020-09" db="EMBL/GenBank/DDBJ databases">
        <authorList>
            <person name="Sun Q."/>
            <person name="Ohkuma M."/>
        </authorList>
    </citation>
    <scope>NUCLEOTIDE SEQUENCE</scope>
    <source>
        <strain evidence="2">JCM 4633</strain>
    </source>
</reference>
<name>A0A918TG59_STRCJ</name>
<protein>
    <submittedName>
        <fullName evidence="2">LuxR family transcriptional regulator</fullName>
    </submittedName>
</protein>
<dbReference type="InterPro" id="IPR051797">
    <property type="entry name" value="TrmB-like"/>
</dbReference>
<dbReference type="GO" id="GO:0006355">
    <property type="term" value="P:regulation of DNA-templated transcription"/>
    <property type="evidence" value="ECO:0007669"/>
    <property type="project" value="InterPro"/>
</dbReference>
<dbReference type="Pfam" id="PF00196">
    <property type="entry name" value="GerE"/>
    <property type="match status" value="1"/>
</dbReference>
<dbReference type="InterPro" id="IPR036388">
    <property type="entry name" value="WH-like_DNA-bd_sf"/>
</dbReference>
<dbReference type="EMBL" id="BMVB01000006">
    <property type="protein sequence ID" value="GHC47716.1"/>
    <property type="molecule type" value="Genomic_DNA"/>
</dbReference>
<dbReference type="InterPro" id="IPR016032">
    <property type="entry name" value="Sig_transdc_resp-reg_C-effctor"/>
</dbReference>
<reference evidence="2" key="1">
    <citation type="journal article" date="2014" name="Int. J. Syst. Evol. Microbiol.">
        <title>Complete genome sequence of Corynebacterium casei LMG S-19264T (=DSM 44701T), isolated from a smear-ripened cheese.</title>
        <authorList>
            <consortium name="US DOE Joint Genome Institute (JGI-PGF)"/>
            <person name="Walter F."/>
            <person name="Albersmeier A."/>
            <person name="Kalinowski J."/>
            <person name="Ruckert C."/>
        </authorList>
    </citation>
    <scope>NUCLEOTIDE SEQUENCE</scope>
    <source>
        <strain evidence="2">JCM 4633</strain>
    </source>
</reference>
<dbReference type="InterPro" id="IPR000792">
    <property type="entry name" value="Tscrpt_reg_LuxR_C"/>
</dbReference>
<dbReference type="SMART" id="SM00421">
    <property type="entry name" value="HTH_LUXR"/>
    <property type="match status" value="1"/>
</dbReference>
<dbReference type="GO" id="GO:0003677">
    <property type="term" value="F:DNA binding"/>
    <property type="evidence" value="ECO:0007669"/>
    <property type="project" value="InterPro"/>
</dbReference>
<organism evidence="2 3">
    <name type="scientific">Streptomyces cinnamoneus</name>
    <name type="common">Streptoverticillium cinnamoneum</name>
    <dbReference type="NCBI Taxonomy" id="53446"/>
    <lineage>
        <taxon>Bacteria</taxon>
        <taxon>Bacillati</taxon>
        <taxon>Actinomycetota</taxon>
        <taxon>Actinomycetes</taxon>
        <taxon>Kitasatosporales</taxon>
        <taxon>Streptomycetaceae</taxon>
        <taxon>Streptomyces</taxon>
        <taxon>Streptomyces cinnamoneus group</taxon>
    </lineage>
</organism>
<sequence length="351" mass="37315">MMHCVIMKGAYMCSKMDGLTLQEENALCAEGLAAYRTAVAAGSLDAGEAPQCVVALGLLRRVPGARSVVPVPPAGPLAQALRPYEEGIRRNRSAIAATQAAFAAAEVAYREVQGRQSAQLTLLLGASTINAALDRAVTCCEEELLTARPGGGRAEHLLAEALPRDLSALQRGVRQRTLYQHGMRSHAPTLEYARRITSAGGEVRTTSEDIDRVVICDRRLAFIPGDGPGQAPGNVAGDDGHGEGVLMVRHPALLRHLVKCFERCWENASAVGATAAPARTEVVTSEIQDRILRLLVEGHTDASMATRLGLSARTVAEHVRKLSRQLGSSSRAQLGYLIATFGLLDASPEGE</sequence>
<dbReference type="Proteomes" id="UP000646244">
    <property type="component" value="Unassembled WGS sequence"/>
</dbReference>
<dbReference type="Gene3D" id="1.10.10.10">
    <property type="entry name" value="Winged helix-like DNA-binding domain superfamily/Winged helix DNA-binding domain"/>
    <property type="match status" value="1"/>
</dbReference>
<dbReference type="AlphaFoldDB" id="A0A918TG59"/>